<evidence type="ECO:0000256" key="2">
    <source>
        <dbReference type="ARBA" id="ARBA00023125"/>
    </source>
</evidence>
<protein>
    <submittedName>
        <fullName evidence="5">Transcriptional regulator, HxlR family</fullName>
    </submittedName>
</protein>
<keyword evidence="3" id="KW-0804">Transcription</keyword>
<evidence type="ECO:0000313" key="6">
    <source>
        <dbReference type="Proteomes" id="UP000199205"/>
    </source>
</evidence>
<name>A0A1C3WD07_9HYPH</name>
<evidence type="ECO:0000259" key="4">
    <source>
        <dbReference type="PROSITE" id="PS51118"/>
    </source>
</evidence>
<dbReference type="PANTHER" id="PTHR33204:SF39">
    <property type="entry name" value="TRANSCRIPTIONAL REGULATORY PROTEIN"/>
    <property type="match status" value="1"/>
</dbReference>
<dbReference type="PANTHER" id="PTHR33204">
    <property type="entry name" value="TRANSCRIPTIONAL REGULATOR, MARR FAMILY"/>
    <property type="match status" value="1"/>
</dbReference>
<dbReference type="InterPro" id="IPR002577">
    <property type="entry name" value="HTH_HxlR"/>
</dbReference>
<dbReference type="GO" id="GO:0003677">
    <property type="term" value="F:DNA binding"/>
    <property type="evidence" value="ECO:0007669"/>
    <property type="project" value="UniProtKB-KW"/>
</dbReference>
<dbReference type="EMBL" id="FMAF01000010">
    <property type="protein sequence ID" value="SCB37843.1"/>
    <property type="molecule type" value="Genomic_DNA"/>
</dbReference>
<gene>
    <name evidence="5" type="ORF">GA0061101_11084</name>
</gene>
<dbReference type="Proteomes" id="UP000199205">
    <property type="component" value="Unassembled WGS sequence"/>
</dbReference>
<dbReference type="InterPro" id="IPR036390">
    <property type="entry name" value="WH_DNA-bd_sf"/>
</dbReference>
<evidence type="ECO:0000313" key="5">
    <source>
        <dbReference type="EMBL" id="SCB37843.1"/>
    </source>
</evidence>
<accession>A0A1C3WD07</accession>
<evidence type="ECO:0000256" key="3">
    <source>
        <dbReference type="ARBA" id="ARBA00023163"/>
    </source>
</evidence>
<proteinExistence type="predicted"/>
<feature type="domain" description="HTH hxlR-type" evidence="4">
    <location>
        <begin position="22"/>
        <end position="121"/>
    </location>
</feature>
<dbReference type="PROSITE" id="PS51118">
    <property type="entry name" value="HTH_HXLR"/>
    <property type="match status" value="1"/>
</dbReference>
<keyword evidence="2" id="KW-0238">DNA-binding</keyword>
<organism evidence="5 6">
    <name type="scientific">Rhizobium lusitanum</name>
    <dbReference type="NCBI Taxonomy" id="293958"/>
    <lineage>
        <taxon>Bacteria</taxon>
        <taxon>Pseudomonadati</taxon>
        <taxon>Pseudomonadota</taxon>
        <taxon>Alphaproteobacteria</taxon>
        <taxon>Hyphomicrobiales</taxon>
        <taxon>Rhizobiaceae</taxon>
        <taxon>Rhizobium/Agrobacterium group</taxon>
        <taxon>Rhizobium</taxon>
    </lineage>
</organism>
<reference evidence="6" key="1">
    <citation type="submission" date="2016-08" db="EMBL/GenBank/DDBJ databases">
        <authorList>
            <person name="Varghese N."/>
            <person name="Submissions Spin"/>
        </authorList>
    </citation>
    <scope>NUCLEOTIDE SEQUENCE [LARGE SCALE GENOMIC DNA]</scope>
    <source>
        <strain evidence="6">P1-7</strain>
    </source>
</reference>
<dbReference type="RefSeq" id="WP_092574698.1">
    <property type="nucleotide sequence ID" value="NZ_FMAF01000010.1"/>
</dbReference>
<dbReference type="Pfam" id="PF01638">
    <property type="entry name" value="HxlR"/>
    <property type="match status" value="1"/>
</dbReference>
<dbReference type="Gene3D" id="1.10.10.10">
    <property type="entry name" value="Winged helix-like DNA-binding domain superfamily/Winged helix DNA-binding domain"/>
    <property type="match status" value="1"/>
</dbReference>
<dbReference type="InterPro" id="IPR036388">
    <property type="entry name" value="WH-like_DNA-bd_sf"/>
</dbReference>
<dbReference type="SUPFAM" id="SSF46785">
    <property type="entry name" value="Winged helix' DNA-binding domain"/>
    <property type="match status" value="1"/>
</dbReference>
<dbReference type="OrthoDB" id="9800350at2"/>
<evidence type="ECO:0000256" key="1">
    <source>
        <dbReference type="ARBA" id="ARBA00023015"/>
    </source>
</evidence>
<keyword evidence="1" id="KW-0805">Transcription regulation</keyword>
<dbReference type="AlphaFoldDB" id="A0A1C3WD07"/>
<sequence>MTDKGIGLNELAELGPHGQQSCLAHAQILQRLGDKWTILVVGALVAGPVRFNALLRAIHGISHRMLTLTLRGLQRSGVVSRRTYPTTPPKVEYELTPLGHSLVEPLRHIVVWAQHNEQRITAARAIFDHHDGANG</sequence>